<evidence type="ECO:0000313" key="2">
    <source>
        <dbReference type="Proteomes" id="UP000249185"/>
    </source>
</evidence>
<gene>
    <name evidence="1" type="ORF">DI556_04870</name>
</gene>
<comment type="caution">
    <text evidence="1">The sequence shown here is derived from an EMBL/GenBank/DDBJ whole genome shotgun (WGS) entry which is preliminary data.</text>
</comment>
<proteinExistence type="predicted"/>
<dbReference type="SUPFAM" id="SSF53448">
    <property type="entry name" value="Nucleotide-diphospho-sugar transferases"/>
    <property type="match status" value="1"/>
</dbReference>
<evidence type="ECO:0000313" key="1">
    <source>
        <dbReference type="EMBL" id="PZQ51494.1"/>
    </source>
</evidence>
<dbReference type="PANTHER" id="PTHR43179:SF7">
    <property type="entry name" value="RHAMNOSYLTRANSFERASE WBBL"/>
    <property type="match status" value="1"/>
</dbReference>
<dbReference type="Pfam" id="PF13641">
    <property type="entry name" value="Glyco_tranf_2_3"/>
    <property type="match status" value="1"/>
</dbReference>
<organism evidence="1 2">
    <name type="scientific">Rhodovulum sulfidophilum</name>
    <name type="common">Rhodobacter sulfidophilus</name>
    <dbReference type="NCBI Taxonomy" id="35806"/>
    <lineage>
        <taxon>Bacteria</taxon>
        <taxon>Pseudomonadati</taxon>
        <taxon>Pseudomonadota</taxon>
        <taxon>Alphaproteobacteria</taxon>
        <taxon>Rhodobacterales</taxon>
        <taxon>Paracoccaceae</taxon>
        <taxon>Rhodovulum</taxon>
    </lineage>
</organism>
<name>A0A2W5NEA7_RHOSU</name>
<dbReference type="EMBL" id="QFPW01000002">
    <property type="protein sequence ID" value="PZQ51494.1"/>
    <property type="molecule type" value="Genomic_DNA"/>
</dbReference>
<sequence length="335" mass="36199">MRDPSVLTVILNYRTGEMTLTALRHAVRAMAGIPGGIVVVDNDSGDGSLALLRAAVAEEGWDRDGRVRVIGAGRNGGYGAGNNLGIRAGLPGGEKPDFVYVLNSDAFPEPDAIHWLRYYLARVPRAGFAGSLVFGEDGATHATAFRFPSIASELEGAARLGPLSRLLAEAVIAPPPPSEAAVVGWLAGASVLMRREMLDGIGLFDEGFFLYFEETDLFLRARRAGWSALYVPESRVLHLGSVSTGMGGWRRTPRYWFDSRLRYFVKNHGAAYAAAATLAHVTGGLIWRARRLVTRQPPCDPPKFLTDLLGHAATTATRRLLRGRDAAGHPLVRGR</sequence>
<dbReference type="Proteomes" id="UP000249185">
    <property type="component" value="Unassembled WGS sequence"/>
</dbReference>
<dbReference type="Gene3D" id="3.90.550.10">
    <property type="entry name" value="Spore Coat Polysaccharide Biosynthesis Protein SpsA, Chain A"/>
    <property type="match status" value="1"/>
</dbReference>
<reference evidence="1 2" key="1">
    <citation type="submission" date="2017-08" db="EMBL/GenBank/DDBJ databases">
        <title>Infants hospitalized years apart are colonized by the same room-sourced microbial strains.</title>
        <authorList>
            <person name="Brooks B."/>
            <person name="Olm M.R."/>
            <person name="Firek B.A."/>
            <person name="Baker R."/>
            <person name="Thomas B.C."/>
            <person name="Morowitz M.J."/>
            <person name="Banfield J.F."/>
        </authorList>
    </citation>
    <scope>NUCLEOTIDE SEQUENCE [LARGE SCALE GENOMIC DNA]</scope>
    <source>
        <strain evidence="1">S2_005_002_R2_34</strain>
    </source>
</reference>
<dbReference type="GO" id="GO:0016740">
    <property type="term" value="F:transferase activity"/>
    <property type="evidence" value="ECO:0007669"/>
    <property type="project" value="UniProtKB-KW"/>
</dbReference>
<protein>
    <submittedName>
        <fullName evidence="1">Glycosyl transferase</fullName>
    </submittedName>
</protein>
<dbReference type="AlphaFoldDB" id="A0A2W5NEA7"/>
<keyword evidence="1" id="KW-0808">Transferase</keyword>
<dbReference type="CDD" id="cd04186">
    <property type="entry name" value="GT_2_like_c"/>
    <property type="match status" value="1"/>
</dbReference>
<accession>A0A2W5NEA7</accession>
<dbReference type="InterPro" id="IPR029044">
    <property type="entry name" value="Nucleotide-diphossugar_trans"/>
</dbReference>
<dbReference type="PANTHER" id="PTHR43179">
    <property type="entry name" value="RHAMNOSYLTRANSFERASE WBBL"/>
    <property type="match status" value="1"/>
</dbReference>